<dbReference type="PANTHER" id="PTHR34773:SF1">
    <property type="entry name" value="FLAGELLAR SECRETION CHAPERONE FLIS"/>
    <property type="match status" value="1"/>
</dbReference>
<evidence type="ECO:0000313" key="7">
    <source>
        <dbReference type="EMBL" id="KAB8038008.1"/>
    </source>
</evidence>
<evidence type="ECO:0000313" key="8">
    <source>
        <dbReference type="Proteomes" id="UP000437748"/>
    </source>
</evidence>
<dbReference type="OrthoDB" id="5294889at2"/>
<dbReference type="GO" id="GO:0044780">
    <property type="term" value="P:bacterial-type flagellum assembly"/>
    <property type="evidence" value="ECO:0007669"/>
    <property type="project" value="InterPro"/>
</dbReference>
<dbReference type="InterPro" id="IPR003713">
    <property type="entry name" value="FliS"/>
</dbReference>
<comment type="similarity">
    <text evidence="2">Belongs to the FliS family.</text>
</comment>
<reference evidence="7 8" key="1">
    <citation type="submission" date="2019-10" db="EMBL/GenBank/DDBJ databases">
        <title>New species of Slilvanegrellaceae.</title>
        <authorList>
            <person name="Pitt A."/>
            <person name="Hahn M.W."/>
        </authorList>
    </citation>
    <scope>NUCLEOTIDE SEQUENCE [LARGE SCALE GENOMIC DNA]</scope>
    <source>
        <strain evidence="7 8">SP-Ram-0.45-NSY-1</strain>
    </source>
</reference>
<dbReference type="CDD" id="cd16098">
    <property type="entry name" value="FliS"/>
    <property type="match status" value="1"/>
</dbReference>
<dbReference type="GO" id="GO:0005829">
    <property type="term" value="C:cytosol"/>
    <property type="evidence" value="ECO:0007669"/>
    <property type="project" value="UniProtKB-SubCell"/>
</dbReference>
<dbReference type="RefSeq" id="WP_153421086.1">
    <property type="nucleotide sequence ID" value="NZ_WFLM01000004.1"/>
</dbReference>
<dbReference type="Proteomes" id="UP000437748">
    <property type="component" value="Unassembled WGS sequence"/>
</dbReference>
<dbReference type="Gene3D" id="1.20.120.340">
    <property type="entry name" value="Flagellar protein FliS"/>
    <property type="match status" value="1"/>
</dbReference>
<dbReference type="Pfam" id="PF02561">
    <property type="entry name" value="FliS"/>
    <property type="match status" value="1"/>
</dbReference>
<name>A0A6N6VSM4_9BACT</name>
<feature type="compositionally biased region" description="Polar residues" evidence="6">
    <location>
        <begin position="155"/>
        <end position="173"/>
    </location>
</feature>
<keyword evidence="5" id="KW-0143">Chaperone</keyword>
<organism evidence="7 8">
    <name type="scientific">Silvanigrella paludirubra</name>
    <dbReference type="NCBI Taxonomy" id="2499159"/>
    <lineage>
        <taxon>Bacteria</taxon>
        <taxon>Pseudomonadati</taxon>
        <taxon>Bdellovibrionota</taxon>
        <taxon>Oligoflexia</taxon>
        <taxon>Silvanigrellales</taxon>
        <taxon>Silvanigrellaceae</taxon>
        <taxon>Silvanigrella</taxon>
    </lineage>
</organism>
<keyword evidence="8" id="KW-1185">Reference proteome</keyword>
<evidence type="ECO:0000256" key="4">
    <source>
        <dbReference type="ARBA" id="ARBA00022795"/>
    </source>
</evidence>
<evidence type="ECO:0000256" key="1">
    <source>
        <dbReference type="ARBA" id="ARBA00004514"/>
    </source>
</evidence>
<comment type="caution">
    <text evidence="7">The sequence shown here is derived from an EMBL/GenBank/DDBJ whole genome shotgun (WGS) entry which is preliminary data.</text>
</comment>
<dbReference type="NCBIfam" id="TIGR00208">
    <property type="entry name" value="fliS"/>
    <property type="match status" value="1"/>
</dbReference>
<comment type="subcellular location">
    <subcellularLocation>
        <location evidence="1">Cytoplasm</location>
        <location evidence="1">Cytosol</location>
    </subcellularLocation>
</comment>
<evidence type="ECO:0000256" key="3">
    <source>
        <dbReference type="ARBA" id="ARBA00022490"/>
    </source>
</evidence>
<dbReference type="PANTHER" id="PTHR34773">
    <property type="entry name" value="FLAGELLAR SECRETION CHAPERONE FLIS"/>
    <property type="match status" value="1"/>
</dbReference>
<accession>A0A6N6VSM4</accession>
<gene>
    <name evidence="7" type="primary">fliS</name>
    <name evidence="7" type="ORF">GCL60_12615</name>
</gene>
<dbReference type="AlphaFoldDB" id="A0A6N6VSM4"/>
<keyword evidence="3" id="KW-0963">Cytoplasm</keyword>
<feature type="region of interest" description="Disordered" evidence="6">
    <location>
        <begin position="150"/>
        <end position="173"/>
    </location>
</feature>
<keyword evidence="7" id="KW-0282">Flagellum</keyword>
<dbReference type="InterPro" id="IPR036584">
    <property type="entry name" value="FliS_sf"/>
</dbReference>
<keyword evidence="4" id="KW-1005">Bacterial flagellum biogenesis</keyword>
<evidence type="ECO:0000256" key="6">
    <source>
        <dbReference type="SAM" id="MobiDB-lite"/>
    </source>
</evidence>
<sequence>MNVKAFKAYQSTNVTTAKPEKVLLMLYEGCIKFLRIAKVKMQEKKVAEKGKNISKALAIIAELINTLDHEVGGQLSMDLESLYMFIMDKLIEANINNKIEEIEIAEKLLLTLYEAWGDVVNNPRPDGVPSPKLQPELYAMYLNSKGIQAKEENQKNNASEKTTSAVSVNLSQDVKPNNVSANVVTKKAG</sequence>
<keyword evidence="7" id="KW-0969">Cilium</keyword>
<keyword evidence="7" id="KW-0966">Cell projection</keyword>
<proteinExistence type="inferred from homology"/>
<dbReference type="EMBL" id="WFLM01000004">
    <property type="protein sequence ID" value="KAB8038008.1"/>
    <property type="molecule type" value="Genomic_DNA"/>
</dbReference>
<dbReference type="GO" id="GO:0071973">
    <property type="term" value="P:bacterial-type flagellum-dependent cell motility"/>
    <property type="evidence" value="ECO:0007669"/>
    <property type="project" value="TreeGrafter"/>
</dbReference>
<evidence type="ECO:0000256" key="5">
    <source>
        <dbReference type="ARBA" id="ARBA00023186"/>
    </source>
</evidence>
<dbReference type="SUPFAM" id="SSF101116">
    <property type="entry name" value="Flagellar export chaperone FliS"/>
    <property type="match status" value="1"/>
</dbReference>
<evidence type="ECO:0000256" key="2">
    <source>
        <dbReference type="ARBA" id="ARBA00008787"/>
    </source>
</evidence>
<protein>
    <submittedName>
        <fullName evidence="7">Flagellar export chaperone FliS</fullName>
    </submittedName>
</protein>